<accession>A0A915IZY9</accession>
<reference evidence="2" key="1">
    <citation type="submission" date="2022-11" db="UniProtKB">
        <authorList>
            <consortium name="WormBaseParasite"/>
        </authorList>
    </citation>
    <scope>IDENTIFICATION</scope>
</reference>
<dbReference type="Proteomes" id="UP000887565">
    <property type="component" value="Unplaced"/>
</dbReference>
<name>A0A915IZY9_ROMCU</name>
<sequence>MSGPDGVFAFSIFSVVARFFGRSVVTTAAFEIFVIPLLERYGFSLTTTDDRFFRAGANLVGGSKCSKFKEFDNNSCDNSEFSEFGGWKFFDDEVSRPFKVSLSSILLPVSKNYTFQKMDLKV</sequence>
<organism evidence="1 2">
    <name type="scientific">Romanomermis culicivorax</name>
    <name type="common">Nematode worm</name>
    <dbReference type="NCBI Taxonomy" id="13658"/>
    <lineage>
        <taxon>Eukaryota</taxon>
        <taxon>Metazoa</taxon>
        <taxon>Ecdysozoa</taxon>
        <taxon>Nematoda</taxon>
        <taxon>Enoplea</taxon>
        <taxon>Dorylaimia</taxon>
        <taxon>Mermithida</taxon>
        <taxon>Mermithoidea</taxon>
        <taxon>Mermithidae</taxon>
        <taxon>Romanomermis</taxon>
    </lineage>
</organism>
<dbReference type="WBParaSite" id="nRc.2.0.1.t19690-RA">
    <property type="protein sequence ID" value="nRc.2.0.1.t19690-RA"/>
    <property type="gene ID" value="nRc.2.0.1.g19690"/>
</dbReference>
<protein>
    <submittedName>
        <fullName evidence="2">Uncharacterized protein</fullName>
    </submittedName>
</protein>
<dbReference type="AlphaFoldDB" id="A0A915IZY9"/>
<proteinExistence type="predicted"/>
<keyword evidence="1" id="KW-1185">Reference proteome</keyword>
<evidence type="ECO:0000313" key="1">
    <source>
        <dbReference type="Proteomes" id="UP000887565"/>
    </source>
</evidence>
<evidence type="ECO:0000313" key="2">
    <source>
        <dbReference type="WBParaSite" id="nRc.2.0.1.t19690-RA"/>
    </source>
</evidence>